<dbReference type="STRING" id="1245469.S58_68100"/>
<feature type="domain" description="Cobalamin biosynthesis protein CobT VWA" evidence="1">
    <location>
        <begin position="27"/>
        <end position="98"/>
    </location>
</feature>
<sequence length="111" mass="12725">MFWRDVFLTLLVALIVLSFLRPLRSSRPRDDSTLMENGEGYLHHHLPELISEIEGAGDIRLAAIGINHRVERYYKRSITIDSPEQLEEAVVQIIGQLLAAPHCFDYQNNPI</sequence>
<dbReference type="EMBL" id="AP012603">
    <property type="protein sequence ID" value="BAM92777.1"/>
    <property type="molecule type" value="Genomic_DNA"/>
</dbReference>
<gene>
    <name evidence="2" type="ORF">S58_68100</name>
</gene>
<keyword evidence="3" id="KW-1185">Reference proteome</keyword>
<proteinExistence type="predicted"/>
<dbReference type="Pfam" id="PF11775">
    <property type="entry name" value="CobT_C"/>
    <property type="match status" value="1"/>
</dbReference>
<dbReference type="HOGENOM" id="CLU_2153503_0_0_5"/>
<dbReference type="PATRIC" id="fig|1245469.3.peg.6968"/>
<evidence type="ECO:0000313" key="3">
    <source>
        <dbReference type="Proteomes" id="UP000011841"/>
    </source>
</evidence>
<dbReference type="AlphaFoldDB" id="M4ZFY8"/>
<dbReference type="Proteomes" id="UP000011841">
    <property type="component" value="Chromosome"/>
</dbReference>
<organism evidence="2 3">
    <name type="scientific">Bradyrhizobium oligotrophicum S58</name>
    <dbReference type="NCBI Taxonomy" id="1245469"/>
    <lineage>
        <taxon>Bacteria</taxon>
        <taxon>Pseudomonadati</taxon>
        <taxon>Pseudomonadota</taxon>
        <taxon>Alphaproteobacteria</taxon>
        <taxon>Hyphomicrobiales</taxon>
        <taxon>Nitrobacteraceae</taxon>
        <taxon>Bradyrhizobium</taxon>
    </lineage>
</organism>
<dbReference type="RefSeq" id="WP_015669855.1">
    <property type="nucleotide sequence ID" value="NC_020453.1"/>
</dbReference>
<protein>
    <recommendedName>
        <fullName evidence="1">Cobalamin biosynthesis protein CobT VWA domain-containing protein</fullName>
    </recommendedName>
</protein>
<dbReference type="eggNOG" id="COG4547">
    <property type="taxonomic scope" value="Bacteria"/>
</dbReference>
<accession>M4ZFY8</accession>
<reference evidence="2 3" key="1">
    <citation type="journal article" date="2013" name="Appl. Environ. Microbiol.">
        <title>Genome analysis suggests that the soil oligotrophic bacterium Agromonas oligotrophica (Bradyrhizobium oligotrophicum) is a nitrogen-fixing symbiont of Aeschynomene indica.</title>
        <authorList>
            <person name="Okubo T."/>
            <person name="Fukushima S."/>
            <person name="Itakura M."/>
            <person name="Oshima K."/>
            <person name="Longtonglang A."/>
            <person name="Teaumroong N."/>
            <person name="Mitsui H."/>
            <person name="Hattori M."/>
            <person name="Hattori R."/>
            <person name="Hattori T."/>
            <person name="Minamisawa K."/>
        </authorList>
    </citation>
    <scope>NUCLEOTIDE SEQUENCE [LARGE SCALE GENOMIC DNA]</scope>
    <source>
        <strain evidence="2 3">S58</strain>
    </source>
</reference>
<dbReference type="KEGG" id="aol:S58_68100"/>
<dbReference type="GeneID" id="301820489"/>
<evidence type="ECO:0000313" key="2">
    <source>
        <dbReference type="EMBL" id="BAM92777.1"/>
    </source>
</evidence>
<dbReference type="InterPro" id="IPR025861">
    <property type="entry name" value="CobT_VWA_dom"/>
</dbReference>
<name>M4ZFY8_9BRAD</name>
<evidence type="ECO:0000259" key="1">
    <source>
        <dbReference type="Pfam" id="PF11775"/>
    </source>
</evidence>